<protein>
    <submittedName>
        <fullName evidence="1">Uncharacterized protein</fullName>
    </submittedName>
</protein>
<organism evidence="1 2">
    <name type="scientific">Leptosia nina</name>
    <dbReference type="NCBI Taxonomy" id="320188"/>
    <lineage>
        <taxon>Eukaryota</taxon>
        <taxon>Metazoa</taxon>
        <taxon>Ecdysozoa</taxon>
        <taxon>Arthropoda</taxon>
        <taxon>Hexapoda</taxon>
        <taxon>Insecta</taxon>
        <taxon>Pterygota</taxon>
        <taxon>Neoptera</taxon>
        <taxon>Endopterygota</taxon>
        <taxon>Lepidoptera</taxon>
        <taxon>Glossata</taxon>
        <taxon>Ditrysia</taxon>
        <taxon>Papilionoidea</taxon>
        <taxon>Pieridae</taxon>
        <taxon>Pierinae</taxon>
        <taxon>Leptosia</taxon>
    </lineage>
</organism>
<dbReference type="EMBL" id="CAVLEF010000009">
    <property type="protein sequence ID" value="CAK1547752.1"/>
    <property type="molecule type" value="Genomic_DNA"/>
</dbReference>
<evidence type="ECO:0000313" key="1">
    <source>
        <dbReference type="EMBL" id="CAK1547752.1"/>
    </source>
</evidence>
<evidence type="ECO:0000313" key="2">
    <source>
        <dbReference type="Proteomes" id="UP001497472"/>
    </source>
</evidence>
<dbReference type="Proteomes" id="UP001497472">
    <property type="component" value="Unassembled WGS sequence"/>
</dbReference>
<reference evidence="1 2" key="1">
    <citation type="submission" date="2023-11" db="EMBL/GenBank/DDBJ databases">
        <authorList>
            <person name="Okamura Y."/>
        </authorList>
    </citation>
    <scope>NUCLEOTIDE SEQUENCE [LARGE SCALE GENOMIC DNA]</scope>
</reference>
<gene>
    <name evidence="1" type="ORF">LNINA_LOCUS7206</name>
</gene>
<name>A0AAV1JE06_9NEOP</name>
<comment type="caution">
    <text evidence="1">The sequence shown here is derived from an EMBL/GenBank/DDBJ whole genome shotgun (WGS) entry which is preliminary data.</text>
</comment>
<keyword evidence="2" id="KW-1185">Reference proteome</keyword>
<accession>A0AAV1JE06</accession>
<dbReference type="AlphaFoldDB" id="A0AAV1JE06"/>
<proteinExistence type="predicted"/>
<sequence length="652" mass="73878">MEEDLRKQVEDRPYRQLQALSKSLQLPCNFKKKYQVELIIARKSGREDKVKEIIESVMKERHHKKTQKKVLAEYKPIRKRALSPPIGTTPKQAKNVCGQIEKADIRRSLIDKFNENEPKNMMCLRSSSSKTLRQYNTKEIVGANNDTLLRRHSIQRRLSATSIILRNNNINSFLNKQASSQTSQQMRESNRCELLRITPKIPKNIEKATVHFLNDDGTLSPIKAFIQNPLLSNPTSKEKDLLDLLNGIDIADVLGTDDNQLCCPNVSDDSAYYGDGESPLQLDRNTNDVEILAIEGSNGMSNTTDVNTESVNNDILNLPRISEPFTNLNTALDVAQGMYDVTQGCSKEKRSNVAHPYQVVRVVEGSQYVLDCCYNLKDSYVQSTHTPPSKLASTKSVYSSTTIVSATEHATSAEMVHNAYSTEEEQLQNYAQHLQYFQETPKAVQASNHIDLVSDEPVFEIDEALEFINEDGNLEKFNCFLCDWAGPDVLFDYHIYTEHPHNIQRPEKTDWNITFTLGNLVEKSLWCNQVIDYDNNMYILSVKYEDPDCLMATLSSPSAVQIQKTASITVYNKVTGEPHNWLGEIKPTPPYLPYSNNLSCLKLSLSKLNLLPNSANLKLINRELVCETTNKIVVGQPELDDVHIILFVRLLT</sequence>